<dbReference type="EMBL" id="BGZK01002283">
    <property type="protein sequence ID" value="GBP92546.1"/>
    <property type="molecule type" value="Genomic_DNA"/>
</dbReference>
<comment type="caution">
    <text evidence="2">The sequence shown here is derived from an EMBL/GenBank/DDBJ whole genome shotgun (WGS) entry which is preliminary data.</text>
</comment>
<feature type="non-terminal residue" evidence="2">
    <location>
        <position position="1"/>
    </location>
</feature>
<name>A0A4C1ZVL5_EUMVA</name>
<proteinExistence type="predicted"/>
<feature type="region of interest" description="Disordered" evidence="1">
    <location>
        <begin position="31"/>
        <end position="53"/>
    </location>
</feature>
<dbReference type="OrthoDB" id="4369127at2759"/>
<dbReference type="AlphaFoldDB" id="A0A4C1ZVL5"/>
<dbReference type="Proteomes" id="UP000299102">
    <property type="component" value="Unassembled WGS sequence"/>
</dbReference>
<evidence type="ECO:0000313" key="3">
    <source>
        <dbReference type="Proteomes" id="UP000299102"/>
    </source>
</evidence>
<reference evidence="2 3" key="1">
    <citation type="journal article" date="2019" name="Commun. Biol.">
        <title>The bagworm genome reveals a unique fibroin gene that provides high tensile strength.</title>
        <authorList>
            <person name="Kono N."/>
            <person name="Nakamura H."/>
            <person name="Ohtoshi R."/>
            <person name="Tomita M."/>
            <person name="Numata K."/>
            <person name="Arakawa K."/>
        </authorList>
    </citation>
    <scope>NUCLEOTIDE SEQUENCE [LARGE SCALE GENOMIC DNA]</scope>
</reference>
<accession>A0A4C1ZVL5</accession>
<gene>
    <name evidence="2" type="primary">pol</name>
    <name evidence="2" type="ORF">EVAR_68000_1</name>
</gene>
<keyword evidence="3" id="KW-1185">Reference proteome</keyword>
<organism evidence="2 3">
    <name type="scientific">Eumeta variegata</name>
    <name type="common">Bagworm moth</name>
    <name type="synonym">Eumeta japonica</name>
    <dbReference type="NCBI Taxonomy" id="151549"/>
    <lineage>
        <taxon>Eukaryota</taxon>
        <taxon>Metazoa</taxon>
        <taxon>Ecdysozoa</taxon>
        <taxon>Arthropoda</taxon>
        <taxon>Hexapoda</taxon>
        <taxon>Insecta</taxon>
        <taxon>Pterygota</taxon>
        <taxon>Neoptera</taxon>
        <taxon>Endopterygota</taxon>
        <taxon>Lepidoptera</taxon>
        <taxon>Glossata</taxon>
        <taxon>Ditrysia</taxon>
        <taxon>Tineoidea</taxon>
        <taxon>Psychidae</taxon>
        <taxon>Oiketicinae</taxon>
        <taxon>Eumeta</taxon>
    </lineage>
</organism>
<evidence type="ECO:0000256" key="1">
    <source>
        <dbReference type="SAM" id="MobiDB-lite"/>
    </source>
</evidence>
<evidence type="ECO:0000313" key="2">
    <source>
        <dbReference type="EMBL" id="GBP92546.1"/>
    </source>
</evidence>
<protein>
    <submittedName>
        <fullName evidence="2">Retrovirus-related Pol polyprotein from transposon gypsy</fullName>
    </submittedName>
</protein>
<sequence>VQAFEKLKAILASEEVMLLYPDFKKPFDLTTDASSSSFRGSPIARRAADHDDL</sequence>